<dbReference type="PROSITE" id="PS51257">
    <property type="entry name" value="PROKAR_LIPOPROTEIN"/>
    <property type="match status" value="1"/>
</dbReference>
<gene>
    <name evidence="1" type="ORF">GOODEAATRI_004096</name>
</gene>
<evidence type="ECO:0000313" key="2">
    <source>
        <dbReference type="Proteomes" id="UP001476798"/>
    </source>
</evidence>
<sequence length="110" mass="12371">MLRVVVHLEVIYFVNCTSLSCSKTPAHHAAATCILHSWDDVLRLASFLLFPPKLTMIIMAKHFILVSSEHGKNLQKSLSLSDFASSFDVVLWCFTHQHMFISGTHNLSLS</sequence>
<dbReference type="EMBL" id="JAHRIO010060137">
    <property type="protein sequence ID" value="MEQ2177490.1"/>
    <property type="molecule type" value="Genomic_DNA"/>
</dbReference>
<evidence type="ECO:0000313" key="1">
    <source>
        <dbReference type="EMBL" id="MEQ2177490.1"/>
    </source>
</evidence>
<dbReference type="Proteomes" id="UP001476798">
    <property type="component" value="Unassembled WGS sequence"/>
</dbReference>
<keyword evidence="2" id="KW-1185">Reference proteome</keyword>
<name>A0ABV0P1J5_9TELE</name>
<accession>A0ABV0P1J5</accession>
<protein>
    <submittedName>
        <fullName evidence="1">Uncharacterized protein</fullName>
    </submittedName>
</protein>
<organism evidence="1 2">
    <name type="scientific">Goodea atripinnis</name>
    <dbReference type="NCBI Taxonomy" id="208336"/>
    <lineage>
        <taxon>Eukaryota</taxon>
        <taxon>Metazoa</taxon>
        <taxon>Chordata</taxon>
        <taxon>Craniata</taxon>
        <taxon>Vertebrata</taxon>
        <taxon>Euteleostomi</taxon>
        <taxon>Actinopterygii</taxon>
        <taxon>Neopterygii</taxon>
        <taxon>Teleostei</taxon>
        <taxon>Neoteleostei</taxon>
        <taxon>Acanthomorphata</taxon>
        <taxon>Ovalentaria</taxon>
        <taxon>Atherinomorphae</taxon>
        <taxon>Cyprinodontiformes</taxon>
        <taxon>Goodeidae</taxon>
        <taxon>Goodea</taxon>
    </lineage>
</organism>
<reference evidence="1 2" key="1">
    <citation type="submission" date="2021-06" db="EMBL/GenBank/DDBJ databases">
        <authorList>
            <person name="Palmer J.M."/>
        </authorList>
    </citation>
    <scope>NUCLEOTIDE SEQUENCE [LARGE SCALE GENOMIC DNA]</scope>
    <source>
        <strain evidence="1 2">GA_2019</strain>
        <tissue evidence="1">Muscle</tissue>
    </source>
</reference>
<comment type="caution">
    <text evidence="1">The sequence shown here is derived from an EMBL/GenBank/DDBJ whole genome shotgun (WGS) entry which is preliminary data.</text>
</comment>
<proteinExistence type="predicted"/>